<feature type="compositionally biased region" description="Low complexity" evidence="1">
    <location>
        <begin position="585"/>
        <end position="599"/>
    </location>
</feature>
<feature type="region of interest" description="Disordered" evidence="1">
    <location>
        <begin position="325"/>
        <end position="355"/>
    </location>
</feature>
<dbReference type="Proteomes" id="UP000735302">
    <property type="component" value="Unassembled WGS sequence"/>
</dbReference>
<feature type="region of interest" description="Disordered" evidence="1">
    <location>
        <begin position="523"/>
        <end position="600"/>
    </location>
</feature>
<evidence type="ECO:0000313" key="3">
    <source>
        <dbReference type="Proteomes" id="UP000735302"/>
    </source>
</evidence>
<evidence type="ECO:0000256" key="1">
    <source>
        <dbReference type="SAM" id="MobiDB-lite"/>
    </source>
</evidence>
<reference evidence="2 3" key="1">
    <citation type="journal article" date="2021" name="Elife">
        <title>Chloroplast acquisition without the gene transfer in kleptoplastic sea slugs, Plakobranchus ocellatus.</title>
        <authorList>
            <person name="Maeda T."/>
            <person name="Takahashi S."/>
            <person name="Yoshida T."/>
            <person name="Shimamura S."/>
            <person name="Takaki Y."/>
            <person name="Nagai Y."/>
            <person name="Toyoda A."/>
            <person name="Suzuki Y."/>
            <person name="Arimoto A."/>
            <person name="Ishii H."/>
            <person name="Satoh N."/>
            <person name="Nishiyama T."/>
            <person name="Hasebe M."/>
            <person name="Maruyama T."/>
            <person name="Minagawa J."/>
            <person name="Obokata J."/>
            <person name="Shigenobu S."/>
        </authorList>
    </citation>
    <scope>NUCLEOTIDE SEQUENCE [LARGE SCALE GENOMIC DNA]</scope>
</reference>
<feature type="compositionally biased region" description="Basic residues" evidence="1">
    <location>
        <begin position="134"/>
        <end position="221"/>
    </location>
</feature>
<feature type="compositionally biased region" description="Basic and acidic residues" evidence="1">
    <location>
        <begin position="222"/>
        <end position="236"/>
    </location>
</feature>
<dbReference type="AlphaFoldDB" id="A0AAV3YBN8"/>
<protein>
    <submittedName>
        <fullName evidence="2">Uncharacterized protein</fullName>
    </submittedName>
</protein>
<gene>
    <name evidence="2" type="ORF">PoB_000601400</name>
</gene>
<feature type="compositionally biased region" description="Basic residues" evidence="1">
    <location>
        <begin position="543"/>
        <end position="583"/>
    </location>
</feature>
<feature type="compositionally biased region" description="Basic residues" evidence="1">
    <location>
        <begin position="337"/>
        <end position="347"/>
    </location>
</feature>
<feature type="compositionally biased region" description="Basic and acidic residues" evidence="1">
    <location>
        <begin position="422"/>
        <end position="443"/>
    </location>
</feature>
<evidence type="ECO:0000313" key="2">
    <source>
        <dbReference type="EMBL" id="GFN79508.1"/>
    </source>
</evidence>
<dbReference type="EMBL" id="BLXT01000663">
    <property type="protein sequence ID" value="GFN79508.1"/>
    <property type="molecule type" value="Genomic_DNA"/>
</dbReference>
<keyword evidence="3" id="KW-1185">Reference proteome</keyword>
<name>A0AAV3YBN8_9GAST</name>
<feature type="region of interest" description="Disordered" evidence="1">
    <location>
        <begin position="134"/>
        <end position="236"/>
    </location>
</feature>
<comment type="caution">
    <text evidence="2">The sequence shown here is derived from an EMBL/GenBank/DDBJ whole genome shotgun (WGS) entry which is preliminary data.</text>
</comment>
<organism evidence="2 3">
    <name type="scientific">Plakobranchus ocellatus</name>
    <dbReference type="NCBI Taxonomy" id="259542"/>
    <lineage>
        <taxon>Eukaryota</taxon>
        <taxon>Metazoa</taxon>
        <taxon>Spiralia</taxon>
        <taxon>Lophotrochozoa</taxon>
        <taxon>Mollusca</taxon>
        <taxon>Gastropoda</taxon>
        <taxon>Heterobranchia</taxon>
        <taxon>Euthyneura</taxon>
        <taxon>Panpulmonata</taxon>
        <taxon>Sacoglossa</taxon>
        <taxon>Placobranchoidea</taxon>
        <taxon>Plakobranchidae</taxon>
        <taxon>Plakobranchus</taxon>
    </lineage>
</organism>
<feature type="compositionally biased region" description="Basic residues" evidence="1">
    <location>
        <begin position="526"/>
        <end position="535"/>
    </location>
</feature>
<proteinExistence type="predicted"/>
<accession>A0AAV3YBN8</accession>
<sequence length="629" mass="72786">MPKGLPLKLLADDSVAARTRLKLGSPIHKSRPVQYPDSWPLLHKAILFSKLQSSRLDLHHENTKSNANDNRKKGIDIDLDLDIVRRPVMKKKATPLVPLTQSCTTRLRRTIGNKKLRSSLIDFVTFKSKKVKNYSGKLNKRARERTQCKSRRKSRRGKPQNSTRNRKSGRKPRKKRKTKTRKKRVTRRKRGLSSRRRKVSKKQNKKRARRLSKGPKRRNRRGRDDSPERRHQLEPEALLKHTYDSILKQKNTVTTESFDKGNDEIKDDPLNINDICRNLVKSLPGIPADCREENFDEKTTRPEHVHASARKNILCKVKSDCAPEKAVNGEDSAPKTKINRCKGKNKRPAAGETQNETIQEYSENTKGNNGLGPVINQTHRITKTHRDEVCQTSFIPVGERMKNQQKGVEEDFETNSSTLKDNSADRKEKRGVRENGEDGEKENNISGKASAVVVVKSEPRCSTDISGEYQNYLQQNHYKSPRAAHRKHKTPVRIVVPYHGKSVPRKRRREDINIIKKQGKNISLLVKRRPRKRISRGLDNSSKRHAARHDRKHPAASARHRNRKVAKHSQRQKDSRRYRRRRNPTADSNANRNNNTSASETERWAWGRVGGRLLRIGRYLLRKFQLIFW</sequence>
<feature type="region of interest" description="Disordered" evidence="1">
    <location>
        <begin position="396"/>
        <end position="445"/>
    </location>
</feature>